<dbReference type="Proteomes" id="UP000015104">
    <property type="component" value="Unassembled WGS sequence"/>
</dbReference>
<proteinExistence type="predicted"/>
<reference evidence="13" key="1">
    <citation type="submission" date="2011-08" db="EMBL/GenBank/DDBJ databases">
        <authorList>
            <person name="Rombauts S."/>
        </authorList>
    </citation>
    <scope>NUCLEOTIDE SEQUENCE</scope>
    <source>
        <strain evidence="13">London</strain>
    </source>
</reference>
<feature type="compositionally biased region" description="Low complexity" evidence="10">
    <location>
        <begin position="22"/>
        <end position="34"/>
    </location>
</feature>
<dbReference type="FunFam" id="1.10.510.10:FF:000642">
    <property type="entry name" value="Serine/threonine-protein kinase srpk2"/>
    <property type="match status" value="1"/>
</dbReference>
<evidence type="ECO:0000259" key="11">
    <source>
        <dbReference type="PROSITE" id="PS50011"/>
    </source>
</evidence>
<dbReference type="PROSITE" id="PS00108">
    <property type="entry name" value="PROTEIN_KINASE_ST"/>
    <property type="match status" value="1"/>
</dbReference>
<dbReference type="FunFam" id="3.30.200.20:FF:000163">
    <property type="entry name" value="SRSF protein kinase 2 isoform X1"/>
    <property type="match status" value="1"/>
</dbReference>
<dbReference type="SMART" id="SM00220">
    <property type="entry name" value="S_TKc"/>
    <property type="match status" value="1"/>
</dbReference>
<feature type="region of interest" description="Disordered" evidence="10">
    <location>
        <begin position="17"/>
        <end position="70"/>
    </location>
</feature>
<keyword evidence="4 9" id="KW-0547">Nucleotide-binding</keyword>
<dbReference type="GO" id="GO:0005524">
    <property type="term" value="F:ATP binding"/>
    <property type="evidence" value="ECO:0007669"/>
    <property type="project" value="UniProtKB-UniRule"/>
</dbReference>
<keyword evidence="6 9" id="KW-0067">ATP-binding</keyword>
<keyword evidence="3" id="KW-0808">Transferase</keyword>
<dbReference type="InterPro" id="IPR051334">
    <property type="entry name" value="SRPK"/>
</dbReference>
<dbReference type="Gene3D" id="1.10.510.10">
    <property type="entry name" value="Transferase(Phosphotransferase) domain 1"/>
    <property type="match status" value="1"/>
</dbReference>
<dbReference type="eggNOG" id="KOG1290">
    <property type="taxonomic scope" value="Eukaryota"/>
</dbReference>
<evidence type="ECO:0000256" key="10">
    <source>
        <dbReference type="SAM" id="MobiDB-lite"/>
    </source>
</evidence>
<reference evidence="12" key="2">
    <citation type="submission" date="2015-06" db="UniProtKB">
        <authorList>
            <consortium name="EnsemblMetazoa"/>
        </authorList>
    </citation>
    <scope>IDENTIFICATION</scope>
</reference>
<dbReference type="EnsemblMetazoa" id="tetur06g04000.1">
    <property type="protein sequence ID" value="tetur06g04000.1"/>
    <property type="gene ID" value="tetur06g04000"/>
</dbReference>
<dbReference type="SUPFAM" id="SSF56112">
    <property type="entry name" value="Protein kinase-like (PK-like)"/>
    <property type="match status" value="1"/>
</dbReference>
<feature type="compositionally biased region" description="Low complexity" evidence="10">
    <location>
        <begin position="118"/>
        <end position="128"/>
    </location>
</feature>
<keyword evidence="2" id="KW-0723">Serine/threonine-protein kinase</keyword>
<feature type="compositionally biased region" description="Basic and acidic residues" evidence="10">
    <location>
        <begin position="140"/>
        <end position="149"/>
    </location>
</feature>
<dbReference type="PROSITE" id="PS00107">
    <property type="entry name" value="PROTEIN_KINASE_ATP"/>
    <property type="match status" value="1"/>
</dbReference>
<feature type="region of interest" description="Disordered" evidence="10">
    <location>
        <begin position="118"/>
        <end position="224"/>
    </location>
</feature>
<evidence type="ECO:0000256" key="1">
    <source>
        <dbReference type="ARBA" id="ARBA00012513"/>
    </source>
</evidence>
<dbReference type="PROSITE" id="PS50011">
    <property type="entry name" value="PROTEIN_KINASE_DOM"/>
    <property type="match status" value="1"/>
</dbReference>
<dbReference type="Gene3D" id="3.30.200.20">
    <property type="entry name" value="Phosphorylase Kinase, domain 1"/>
    <property type="match status" value="2"/>
</dbReference>
<evidence type="ECO:0000313" key="12">
    <source>
        <dbReference type="EnsemblMetazoa" id="tetur06g04000.1"/>
    </source>
</evidence>
<dbReference type="PANTHER" id="PTHR47634">
    <property type="entry name" value="PROTEIN KINASE DOMAIN-CONTAINING PROTEIN-RELATED"/>
    <property type="match status" value="1"/>
</dbReference>
<evidence type="ECO:0000256" key="7">
    <source>
        <dbReference type="ARBA" id="ARBA00047899"/>
    </source>
</evidence>
<dbReference type="InterPro" id="IPR008271">
    <property type="entry name" value="Ser/Thr_kinase_AS"/>
</dbReference>
<name>T1K7F1_TETUR</name>
<evidence type="ECO:0000256" key="6">
    <source>
        <dbReference type="ARBA" id="ARBA00022840"/>
    </source>
</evidence>
<evidence type="ECO:0000256" key="8">
    <source>
        <dbReference type="ARBA" id="ARBA00048679"/>
    </source>
</evidence>
<keyword evidence="5" id="KW-0418">Kinase</keyword>
<dbReference type="EMBL" id="CAEY01001803">
    <property type="status" value="NOT_ANNOTATED_CDS"/>
    <property type="molecule type" value="Genomic_DNA"/>
</dbReference>
<dbReference type="Pfam" id="PF00069">
    <property type="entry name" value="Pkinase"/>
    <property type="match status" value="2"/>
</dbReference>
<comment type="catalytic activity">
    <reaction evidence="8">
        <text>L-seryl-[protein] + ATP = O-phospho-L-seryl-[protein] + ADP + H(+)</text>
        <dbReference type="Rhea" id="RHEA:17989"/>
        <dbReference type="Rhea" id="RHEA-COMP:9863"/>
        <dbReference type="Rhea" id="RHEA-COMP:11604"/>
        <dbReference type="ChEBI" id="CHEBI:15378"/>
        <dbReference type="ChEBI" id="CHEBI:29999"/>
        <dbReference type="ChEBI" id="CHEBI:30616"/>
        <dbReference type="ChEBI" id="CHEBI:83421"/>
        <dbReference type="ChEBI" id="CHEBI:456216"/>
        <dbReference type="EC" id="2.7.11.1"/>
    </reaction>
</comment>
<feature type="binding site" evidence="9">
    <location>
        <position position="355"/>
    </location>
    <ligand>
        <name>ATP</name>
        <dbReference type="ChEBI" id="CHEBI:30616"/>
    </ligand>
</feature>
<dbReference type="CDD" id="cd14136">
    <property type="entry name" value="STKc_SRPK"/>
    <property type="match status" value="1"/>
</dbReference>
<feature type="domain" description="Protein kinase" evidence="11">
    <location>
        <begin position="326"/>
        <end position="714"/>
    </location>
</feature>
<dbReference type="AlphaFoldDB" id="T1K7F1"/>
<protein>
    <recommendedName>
        <fullName evidence="1">non-specific serine/threonine protein kinase</fullName>
        <ecNumber evidence="1">2.7.11.1</ecNumber>
    </recommendedName>
</protein>
<dbReference type="PANTHER" id="PTHR47634:SF9">
    <property type="entry name" value="PROTEIN KINASE DOMAIN-CONTAINING PROTEIN-RELATED"/>
    <property type="match status" value="1"/>
</dbReference>
<dbReference type="GO" id="GO:0004674">
    <property type="term" value="F:protein serine/threonine kinase activity"/>
    <property type="evidence" value="ECO:0007669"/>
    <property type="project" value="UniProtKB-KW"/>
</dbReference>
<dbReference type="FunFam" id="1.10.510.10:FF:000275">
    <property type="entry name" value="SRSF protein kinase 2 isoform X3"/>
    <property type="match status" value="1"/>
</dbReference>
<dbReference type="GO" id="GO:0005737">
    <property type="term" value="C:cytoplasm"/>
    <property type="evidence" value="ECO:0007669"/>
    <property type="project" value="TreeGrafter"/>
</dbReference>
<evidence type="ECO:0000313" key="13">
    <source>
        <dbReference type="Proteomes" id="UP000015104"/>
    </source>
</evidence>
<organism evidence="12 13">
    <name type="scientific">Tetranychus urticae</name>
    <name type="common">Two-spotted spider mite</name>
    <dbReference type="NCBI Taxonomy" id="32264"/>
    <lineage>
        <taxon>Eukaryota</taxon>
        <taxon>Metazoa</taxon>
        <taxon>Ecdysozoa</taxon>
        <taxon>Arthropoda</taxon>
        <taxon>Chelicerata</taxon>
        <taxon>Arachnida</taxon>
        <taxon>Acari</taxon>
        <taxon>Acariformes</taxon>
        <taxon>Trombidiformes</taxon>
        <taxon>Prostigmata</taxon>
        <taxon>Eleutherengona</taxon>
        <taxon>Raphignathae</taxon>
        <taxon>Tetranychoidea</taxon>
        <taxon>Tetranychidae</taxon>
        <taxon>Tetranychus</taxon>
    </lineage>
</organism>
<feature type="compositionally biased region" description="Polar residues" evidence="10">
    <location>
        <begin position="47"/>
        <end position="61"/>
    </location>
</feature>
<comment type="catalytic activity">
    <reaction evidence="7">
        <text>L-threonyl-[protein] + ATP = O-phospho-L-threonyl-[protein] + ADP + H(+)</text>
        <dbReference type="Rhea" id="RHEA:46608"/>
        <dbReference type="Rhea" id="RHEA-COMP:11060"/>
        <dbReference type="Rhea" id="RHEA-COMP:11605"/>
        <dbReference type="ChEBI" id="CHEBI:15378"/>
        <dbReference type="ChEBI" id="CHEBI:30013"/>
        <dbReference type="ChEBI" id="CHEBI:30616"/>
        <dbReference type="ChEBI" id="CHEBI:61977"/>
        <dbReference type="ChEBI" id="CHEBI:456216"/>
        <dbReference type="EC" id="2.7.11.1"/>
    </reaction>
</comment>
<dbReference type="STRING" id="32264.T1K7F1"/>
<evidence type="ECO:0000256" key="9">
    <source>
        <dbReference type="PROSITE-ProRule" id="PRU10141"/>
    </source>
</evidence>
<evidence type="ECO:0000256" key="5">
    <source>
        <dbReference type="ARBA" id="ARBA00022777"/>
    </source>
</evidence>
<dbReference type="InterPro" id="IPR017441">
    <property type="entry name" value="Protein_kinase_ATP_BS"/>
</dbReference>
<evidence type="ECO:0000256" key="3">
    <source>
        <dbReference type="ARBA" id="ARBA00022679"/>
    </source>
</evidence>
<sequence length="834" mass="94049">MINGNLALSLSSSCDSFERGNSKSLSPSPSNPRRPQQRQSKRLLPTLNHQLSDPYTYNRHQSYPYKPEMPSVQRITSYEPTLDLGANYGSSPTSLTAIGSTSSTKAIDDHHFPDRLGSGLLVRSSSDRTPTPGSSFSEESDSHYHHDVDLSINRKSSSPSSTTSTKTHRLSGILSVPTWNAEPRESISNNGRQEYDDESNIDPVTSNNNVHHKVNDKQESNDDYGKSNYNSLHLDELLNGRQKTIRKLGWDHFSSEWLDWDVRPSTVPTNMINRRAIDAEDNADEAYGNSDGEMYGSDWDEQEDPADYVKGGYHPVKIGDVFGSRYHIIRKLGWGHFSTVWLCWDLILKRFVALKVVKSAAHYTETAIDEIKLLKNVRESDHDDPNRSKVVQLLDDFEITGVNGTHICMVFEVLGSNLLKLIIRSNYEGIPIQNVKSIIKQVLQGLDYLHTKCQIIHTDIKPENILLEVDENYIRRLAIEATHLSKLGMKLPGSLVCTAPQDLFDTSDSTLVTNETSNKTSVNKNKTIMRRAISCPDNQKSVPDPANEICDIRVKIADLGNACWIDHHFTEDIQTRQYRCLEVILGAGYSAPADIWSTACMAFELATGDYLFEPHSGQDYTRDEDHLAHIIELLGDIPRHIALSGTYSKDYFNRRGQLRSIISFKPWGLFEVLTQKYKWEPQIAQEFTDFLKPMLEYDPEKRAKASDCLAHPFLADFKVVEVESSKVHGSAMTKQKAEAAGLIAGTATGLFKKRKSPKVIYKPVKLEEPKMKIKYISVVKPVLVRVEPEKPQETLYKRIVTKEEKKPTGLKYLPGFIKGFFKGKVIGKAISKTL</sequence>
<feature type="compositionally biased region" description="Basic and acidic residues" evidence="10">
    <location>
        <begin position="213"/>
        <end position="224"/>
    </location>
</feature>
<keyword evidence="13" id="KW-1185">Reference proteome</keyword>
<dbReference type="InterPro" id="IPR011009">
    <property type="entry name" value="Kinase-like_dom_sf"/>
</dbReference>
<feature type="compositionally biased region" description="Low complexity" evidence="10">
    <location>
        <begin position="155"/>
        <end position="165"/>
    </location>
</feature>
<dbReference type="HOGENOM" id="CLU_383260_0_0_1"/>
<evidence type="ECO:0000256" key="2">
    <source>
        <dbReference type="ARBA" id="ARBA00022527"/>
    </source>
</evidence>
<dbReference type="EC" id="2.7.11.1" evidence="1"/>
<accession>T1K7F1</accession>
<dbReference type="GO" id="GO:0050684">
    <property type="term" value="P:regulation of mRNA processing"/>
    <property type="evidence" value="ECO:0007669"/>
    <property type="project" value="TreeGrafter"/>
</dbReference>
<dbReference type="InterPro" id="IPR000719">
    <property type="entry name" value="Prot_kinase_dom"/>
</dbReference>
<dbReference type="GO" id="GO:0005634">
    <property type="term" value="C:nucleus"/>
    <property type="evidence" value="ECO:0007669"/>
    <property type="project" value="TreeGrafter"/>
</dbReference>
<dbReference type="GO" id="GO:0000245">
    <property type="term" value="P:spliceosomal complex assembly"/>
    <property type="evidence" value="ECO:0007669"/>
    <property type="project" value="TreeGrafter"/>
</dbReference>
<evidence type="ECO:0000256" key="4">
    <source>
        <dbReference type="ARBA" id="ARBA00022741"/>
    </source>
</evidence>